<dbReference type="AlphaFoldDB" id="A0A174SUU2"/>
<evidence type="ECO:0000313" key="2">
    <source>
        <dbReference type="Proteomes" id="UP000095512"/>
    </source>
</evidence>
<dbReference type="Proteomes" id="UP000095512">
    <property type="component" value="Unassembled WGS sequence"/>
</dbReference>
<reference evidence="1 2" key="1">
    <citation type="submission" date="2015-09" db="EMBL/GenBank/DDBJ databases">
        <authorList>
            <consortium name="Pathogen Informatics"/>
        </authorList>
    </citation>
    <scope>NUCLEOTIDE SEQUENCE [LARGE SCALE GENOMIC DNA]</scope>
    <source>
        <strain evidence="1 2">2789STDY5834865</strain>
    </source>
</reference>
<proteinExistence type="predicted"/>
<sequence>MSLKTDYRDDIYEGSRRWRLTQNEDGTYGISDATTYTQKGDSFGQNDINATNRAVNALRNDKQITIPAFAQSAAPYTADIKVQHLKTTDAIELYAGLIKSDSELTAAQKAEKIKIRRKYLNMIDDAECNTDGILTVTSYSKKPATEFAVWLRGCSAEEE</sequence>
<protein>
    <submittedName>
        <fullName evidence="1">Uncharacterized protein</fullName>
    </submittedName>
</protein>
<dbReference type="EMBL" id="CZAB01000070">
    <property type="protein sequence ID" value="CUP98900.1"/>
    <property type="molecule type" value="Genomic_DNA"/>
</dbReference>
<gene>
    <name evidence="1" type="ORF">ERS852480_04577</name>
</gene>
<name>A0A174SUU2_9FIRM</name>
<organism evidence="1 2">
    <name type="scientific">Enterocloster clostridioformis</name>
    <dbReference type="NCBI Taxonomy" id="1531"/>
    <lineage>
        <taxon>Bacteria</taxon>
        <taxon>Bacillati</taxon>
        <taxon>Bacillota</taxon>
        <taxon>Clostridia</taxon>
        <taxon>Lachnospirales</taxon>
        <taxon>Lachnospiraceae</taxon>
        <taxon>Enterocloster</taxon>
    </lineage>
</organism>
<dbReference type="RefSeq" id="WP_057572831.1">
    <property type="nucleotide sequence ID" value="NZ_CZAB01000070.1"/>
</dbReference>
<accession>A0A174SUU2</accession>
<evidence type="ECO:0000313" key="1">
    <source>
        <dbReference type="EMBL" id="CUP98900.1"/>
    </source>
</evidence>